<dbReference type="Pfam" id="PF13391">
    <property type="entry name" value="HNH_2"/>
    <property type="match status" value="1"/>
</dbReference>
<keyword evidence="4" id="KW-1185">Reference proteome</keyword>
<reference evidence="3" key="1">
    <citation type="journal article" date="2020" name="Mol. Plant Microbe Interact.">
        <title>Genome Sequence of the Biocontrol Agent Coniothyrium minitans strain Conio (IMI 134523).</title>
        <authorList>
            <person name="Patel D."/>
            <person name="Shittu T.A."/>
            <person name="Baroncelli R."/>
            <person name="Muthumeenakshi S."/>
            <person name="Osborne T.H."/>
            <person name="Janganan T.K."/>
            <person name="Sreenivasaprasad S."/>
        </authorList>
    </citation>
    <scope>NUCLEOTIDE SEQUENCE</scope>
    <source>
        <strain evidence="3">Conio</strain>
    </source>
</reference>
<evidence type="ECO:0000256" key="1">
    <source>
        <dbReference type="SAM" id="MobiDB-lite"/>
    </source>
</evidence>
<protein>
    <recommendedName>
        <fullName evidence="2">HNH nuclease domain-containing protein</fullName>
    </recommendedName>
</protein>
<gene>
    <name evidence="3" type="ORF">PMIN01_09802</name>
</gene>
<feature type="region of interest" description="Disordered" evidence="1">
    <location>
        <begin position="1"/>
        <end position="20"/>
    </location>
</feature>
<sequence length="406" mass="46039">MDSNQPHGHPASGPSDLVEPFERLEISKNRAHRAQKVSEAFRERIMPDVLGQFEHIANEGSQFCSLRKISDAIRTASDSLASEMSLDDSILGGGRSEEEEDVDEAAENLVRLTKEFDVMKLIQNLIKEQKVLLYEAVKEGGGEKGMVSFVEHTLKALSRMEDEVMKAGYENHVQQSRCTAQLSKKKGHVLTTGYLSATADKFQPIKGAQFEMKPSGGSKKNDQDSFKERLRKAYRNPLDYEECWDPVLGRWQTSHLLTATHIVPYAMGEDHAAYIFGVHPTKGYEIIWGLDNGLLLHPSTEHAMDEGGLVIVPDPSNPESWKKQLRAVVLDEALKSKPLDKLNPRLGTYGNLHMRKLTWSDAISTRPRRRFLYFFFLMTLFRRRRYNVAGWEKDRDVSPHDVDDPG</sequence>
<evidence type="ECO:0000259" key="2">
    <source>
        <dbReference type="Pfam" id="PF13391"/>
    </source>
</evidence>
<feature type="domain" description="HNH nuclease" evidence="2">
    <location>
        <begin position="249"/>
        <end position="311"/>
    </location>
</feature>
<organism evidence="3 4">
    <name type="scientific">Paraphaeosphaeria minitans</name>
    <dbReference type="NCBI Taxonomy" id="565426"/>
    <lineage>
        <taxon>Eukaryota</taxon>
        <taxon>Fungi</taxon>
        <taxon>Dikarya</taxon>
        <taxon>Ascomycota</taxon>
        <taxon>Pezizomycotina</taxon>
        <taxon>Dothideomycetes</taxon>
        <taxon>Pleosporomycetidae</taxon>
        <taxon>Pleosporales</taxon>
        <taxon>Massarineae</taxon>
        <taxon>Didymosphaeriaceae</taxon>
        <taxon>Paraphaeosphaeria</taxon>
    </lineage>
</organism>
<proteinExistence type="predicted"/>
<dbReference type="OrthoDB" id="4120917at2759"/>
<evidence type="ECO:0000313" key="4">
    <source>
        <dbReference type="Proteomes" id="UP000756921"/>
    </source>
</evidence>
<dbReference type="EMBL" id="WJXW01000011">
    <property type="protein sequence ID" value="KAF9731873.1"/>
    <property type="molecule type" value="Genomic_DNA"/>
</dbReference>
<name>A0A9P6KLU3_9PLEO</name>
<accession>A0A9P6KLU3</accession>
<dbReference type="Proteomes" id="UP000756921">
    <property type="component" value="Unassembled WGS sequence"/>
</dbReference>
<dbReference type="AlphaFoldDB" id="A0A9P6KLU3"/>
<comment type="caution">
    <text evidence="3">The sequence shown here is derived from an EMBL/GenBank/DDBJ whole genome shotgun (WGS) entry which is preliminary data.</text>
</comment>
<evidence type="ECO:0000313" key="3">
    <source>
        <dbReference type="EMBL" id="KAF9731873.1"/>
    </source>
</evidence>
<dbReference type="InterPro" id="IPR003615">
    <property type="entry name" value="HNH_nuc"/>
</dbReference>